<dbReference type="EMBL" id="AB996604">
    <property type="protein sequence ID" value="BAS02002.1"/>
    <property type="molecule type" value="Genomic_DNA"/>
</dbReference>
<sequence>MGKFIYSRSSINNYSLISRRVLKKFRMIDSVILKNFLSRKFISIVIKCNLITKFFIVVNLIIKKSSPCITADNIEFNKKIKIVIPENITLIIYSSQNYSIKIIQIVRFICLFLALNKAISITNLVLSYVLKKYNISIKPTIQNGEANIIVPKITKITFCIRKVIKINHSRFKYNLLYLKKPIKYLWKSIVNRIIVSKEKYERSNKTFIIVYSDLNKFEVQQIMSVLRLFPTFLYEVQCSINREIFLFIDNLSYIYGKHFSKFEALPIIILAKESMFLINYYLSLEDIKSLINSKDYIFYFIQTYHQKIRASAKCSPKFVTISINLWKKIIQSSLMWKSMIIFRQVETNPLCNKFDFKYKNKNQLKRAPLESINIAKPGTISYTSSVQNVRNYKFLVLKNYFMPLIKKITLQKSLEKFFSSLEKNSFVITGASGQGTYRYIKAYLIFNNIRTLEIDYNKFNKDERVVGTQNDIVNEIDDKLFRIILITNLHKYCSTNDIFLKFIKFFDRIYKKIYVNPSPVLLYKSLDSQYMIGRMNLNVVKKKIEYFHFLGFSFPNIKKISIMILNFYTHQTLEVFFSIYFNLERYKENLIILLLKELFFRHYHYPTYFSSICNILLRLLMQKLIRKYINY</sequence>
<reference evidence="2" key="1">
    <citation type="journal article" date="2015" name="Genome Biol. Evol.">
        <title>Nucleomorph Genome Sequences of Two Chlorarachniophytes, Amorphochlora amoebiformis and Lotharella vacuolata.</title>
        <authorList>
            <person name="Suzuki S."/>
            <person name="Shirato S."/>
            <person name="Hirakawa Y."/>
            <person name="Ishida K."/>
        </authorList>
    </citation>
    <scope>NUCLEOTIDE SEQUENCE</scope>
    <source>
        <strain evidence="2">CCMP2058</strain>
    </source>
</reference>
<organism evidence="2">
    <name type="scientific">Amorphochlora amoebiformis</name>
    <dbReference type="NCBI Taxonomy" id="1561963"/>
    <lineage>
        <taxon>Eukaryota</taxon>
        <taxon>Sar</taxon>
        <taxon>Rhizaria</taxon>
        <taxon>Cercozoa</taxon>
        <taxon>Chlorarachniophyceae</taxon>
        <taxon>Amorphochlora</taxon>
    </lineage>
</organism>
<accession>A0A0H5BM03</accession>
<keyword evidence="1" id="KW-1133">Transmembrane helix</keyword>
<keyword evidence="1" id="KW-0812">Transmembrane</keyword>
<name>A0A0H5BM03_9EUKA</name>
<keyword evidence="2" id="KW-0542">Nucleomorph</keyword>
<dbReference type="AlphaFoldDB" id="A0A0H5BM03"/>
<evidence type="ECO:0000313" key="2">
    <source>
        <dbReference type="EMBL" id="BAS02002.1"/>
    </source>
</evidence>
<proteinExistence type="predicted"/>
<geneLocation type="nucleomorph" evidence="2"/>
<protein>
    <submittedName>
        <fullName evidence="2">Uncharacterized protein</fullName>
    </submittedName>
</protein>
<keyword evidence="1" id="KW-0472">Membrane</keyword>
<evidence type="ECO:0000256" key="1">
    <source>
        <dbReference type="SAM" id="Phobius"/>
    </source>
</evidence>
<feature type="transmembrane region" description="Helical" evidence="1">
    <location>
        <begin position="105"/>
        <end position="130"/>
    </location>
</feature>